<protein>
    <submittedName>
        <fullName evidence="1">Uncharacterized protein</fullName>
    </submittedName>
</protein>
<reference evidence="1 2" key="1">
    <citation type="journal article" date="2019" name="Sci. Data">
        <title>Hybrid genome assembly and annotation of Danionella translucida.</title>
        <authorList>
            <person name="Kadobianskyi M."/>
            <person name="Schulze L."/>
            <person name="Schuelke M."/>
            <person name="Judkewitz B."/>
        </authorList>
    </citation>
    <scope>NUCLEOTIDE SEQUENCE [LARGE SCALE GENOMIC DNA]</scope>
    <source>
        <strain evidence="1 2">Bolton</strain>
    </source>
</reference>
<proteinExistence type="predicted"/>
<dbReference type="OrthoDB" id="3638488at2759"/>
<sequence length="157" mass="17663">MINLGEGWIGDDPSGNQESGKCQCLFWQKDYPSAKMERWIQYSTRQIKIMIHNHTQWIALSKKKIRPRSAGLREQYCTCMKTFIRSRGAVPVRETAPAMPPAKSCFHQMPVVFSSSVNSSGMQSHGEPQLASSFDAKLSSRDPLCPSSLSFQQHIQG</sequence>
<dbReference type="EMBL" id="SRMA01025040">
    <property type="protein sequence ID" value="TRY99830.1"/>
    <property type="molecule type" value="Genomic_DNA"/>
</dbReference>
<comment type="caution">
    <text evidence="1">The sequence shown here is derived from an EMBL/GenBank/DDBJ whole genome shotgun (WGS) entry which is preliminary data.</text>
</comment>
<dbReference type="AlphaFoldDB" id="A0A553RCC4"/>
<evidence type="ECO:0000313" key="2">
    <source>
        <dbReference type="Proteomes" id="UP000316079"/>
    </source>
</evidence>
<organism evidence="1 2">
    <name type="scientific">Danionella cerebrum</name>
    <dbReference type="NCBI Taxonomy" id="2873325"/>
    <lineage>
        <taxon>Eukaryota</taxon>
        <taxon>Metazoa</taxon>
        <taxon>Chordata</taxon>
        <taxon>Craniata</taxon>
        <taxon>Vertebrata</taxon>
        <taxon>Euteleostomi</taxon>
        <taxon>Actinopterygii</taxon>
        <taxon>Neopterygii</taxon>
        <taxon>Teleostei</taxon>
        <taxon>Ostariophysi</taxon>
        <taxon>Cypriniformes</taxon>
        <taxon>Danionidae</taxon>
        <taxon>Danioninae</taxon>
        <taxon>Danionella</taxon>
    </lineage>
</organism>
<dbReference type="Proteomes" id="UP000316079">
    <property type="component" value="Unassembled WGS sequence"/>
</dbReference>
<evidence type="ECO:0000313" key="1">
    <source>
        <dbReference type="EMBL" id="TRY99830.1"/>
    </source>
</evidence>
<keyword evidence="2" id="KW-1185">Reference proteome</keyword>
<name>A0A553RCC4_9TELE</name>
<accession>A0A553RCC4</accession>
<gene>
    <name evidence="1" type="ORF">DNTS_014886</name>
</gene>